<dbReference type="CDD" id="cd14728">
    <property type="entry name" value="Ere-like"/>
    <property type="match status" value="1"/>
</dbReference>
<dbReference type="EMBL" id="PXOQ01000009">
    <property type="protein sequence ID" value="PSG88065.1"/>
    <property type="molecule type" value="Genomic_DNA"/>
</dbReference>
<dbReference type="AlphaFoldDB" id="A0A2T1N868"/>
<dbReference type="SUPFAM" id="SSF159501">
    <property type="entry name" value="EreA/ChaN-like"/>
    <property type="match status" value="1"/>
</dbReference>
<sequence length="432" mass="50511">MKIFLLGISLFLSFHINAQKNETIKWINENSIKIEDANPNTNLSIFNDNIPKKFENAKIFGFGEATHHGKEFFDIKAKFFKYLVETQNIKVFIIEDSYPSEAGINEWISGGKGNVETIANNFGIVPWYCKEIVNLLEWMRSYNLNKTKDEQIQFYGMDIQNVKGINQEIRDLVKNYNIPISEELLLVTDMCVNKKVEYGKSNDWANIQTPKLNEIENILVDFQKGVKNEANIKFNTAIRALNYLKKYTYYVQNYYSQDRDLKMFENIKWITENKSKNGKAFIWAHNEHINNKGFANYSNRNINNLGWHLKEFYKDDYYSVGFDFGKGTLGGYIFKKNKPATWKTYQINEPFPDTYAETLNEVKEDIFFIDISNASNNDTTNFFKRKNKQLLLGASGYNPKQNNLFTKKISEMYDGLIFIKNITVPNYKLSEK</sequence>
<organism evidence="1 2">
    <name type="scientific">Aurantibacter aestuarii</name>
    <dbReference type="NCBI Taxonomy" id="1266046"/>
    <lineage>
        <taxon>Bacteria</taxon>
        <taxon>Pseudomonadati</taxon>
        <taxon>Bacteroidota</taxon>
        <taxon>Flavobacteriia</taxon>
        <taxon>Flavobacteriales</taxon>
        <taxon>Flavobacteriaceae</taxon>
        <taxon>Aurantibacter</taxon>
    </lineage>
</organism>
<dbReference type="PANTHER" id="PTHR31299:SF0">
    <property type="entry name" value="ESTERASE, PUTATIVE (AFU_ORTHOLOGUE AFUA_1G05850)-RELATED"/>
    <property type="match status" value="1"/>
</dbReference>
<reference evidence="1 2" key="1">
    <citation type="submission" date="2018-03" db="EMBL/GenBank/DDBJ databases">
        <title>Mesoflavibacter sp. HG37 and Mesoflavibacter sp. HG96 sp.nov., two marine bacteria isolated from seawater of Western Pacific Ocean.</title>
        <authorList>
            <person name="Cheng H."/>
            <person name="Wu Y.-H."/>
            <person name="Guo L.-L."/>
            <person name="Xu X.-W."/>
        </authorList>
    </citation>
    <scope>NUCLEOTIDE SEQUENCE [LARGE SCALE GENOMIC DNA]</scope>
    <source>
        <strain evidence="1 2">KCTC 32269</strain>
    </source>
</reference>
<dbReference type="Gene3D" id="3.40.1660.10">
    <property type="entry name" value="EreA-like (biosynthetic domain)"/>
    <property type="match status" value="1"/>
</dbReference>
<comment type="caution">
    <text evidence="1">The sequence shown here is derived from an EMBL/GenBank/DDBJ whole genome shotgun (WGS) entry which is preliminary data.</text>
</comment>
<dbReference type="RefSeq" id="WP_106463203.1">
    <property type="nucleotide sequence ID" value="NZ_PXOQ01000009.1"/>
</dbReference>
<name>A0A2T1N868_9FLAO</name>
<evidence type="ECO:0000313" key="2">
    <source>
        <dbReference type="Proteomes" id="UP000238426"/>
    </source>
</evidence>
<keyword evidence="2" id="KW-1185">Reference proteome</keyword>
<proteinExistence type="predicted"/>
<dbReference type="OrthoDB" id="9810066at2"/>
<evidence type="ECO:0000313" key="1">
    <source>
        <dbReference type="EMBL" id="PSG88065.1"/>
    </source>
</evidence>
<dbReference type="Gene3D" id="3.30.1870.10">
    <property type="entry name" value="EreA-like, domain 2"/>
    <property type="match status" value="1"/>
</dbReference>
<gene>
    <name evidence="1" type="ORF">C7H52_07105</name>
</gene>
<dbReference type="InterPro" id="IPR052036">
    <property type="entry name" value="Hydrolase/PRTase-associated"/>
</dbReference>
<dbReference type="PANTHER" id="PTHR31299">
    <property type="entry name" value="ESTERASE, PUTATIVE (AFU_ORTHOLOGUE AFUA_1G05850)-RELATED"/>
    <property type="match status" value="1"/>
</dbReference>
<dbReference type="Pfam" id="PF05139">
    <property type="entry name" value="Erythro_esteras"/>
    <property type="match status" value="1"/>
</dbReference>
<dbReference type="GO" id="GO:0046677">
    <property type="term" value="P:response to antibiotic"/>
    <property type="evidence" value="ECO:0007669"/>
    <property type="project" value="InterPro"/>
</dbReference>
<accession>A0A2T1N868</accession>
<dbReference type="InterPro" id="IPR007815">
    <property type="entry name" value="Emycin_Estase"/>
</dbReference>
<protein>
    <submittedName>
        <fullName evidence="1">Erythromycin esterase</fullName>
    </submittedName>
</protein>
<dbReference type="Gene3D" id="1.20.1440.30">
    <property type="entry name" value="Biosynthetic Protein domain"/>
    <property type="match status" value="1"/>
</dbReference>
<dbReference type="Proteomes" id="UP000238426">
    <property type="component" value="Unassembled WGS sequence"/>
</dbReference>